<protein>
    <submittedName>
        <fullName evidence="1">Uncharacterized protein</fullName>
    </submittedName>
</protein>
<keyword evidence="2" id="KW-1185">Reference proteome</keyword>
<dbReference type="RefSeq" id="XP_012651510.1">
    <property type="nucleotide sequence ID" value="XM_012796056.1"/>
</dbReference>
<evidence type="ECO:0000313" key="1">
    <source>
        <dbReference type="EMBL" id="EWS75992.1"/>
    </source>
</evidence>
<reference evidence="2" key="1">
    <citation type="journal article" date="2006" name="PLoS Biol.">
        <title>Macronuclear genome sequence of the ciliate Tetrahymena thermophila, a model eukaryote.</title>
        <authorList>
            <person name="Eisen J.A."/>
            <person name="Coyne R.S."/>
            <person name="Wu M."/>
            <person name="Wu D."/>
            <person name="Thiagarajan M."/>
            <person name="Wortman J.R."/>
            <person name="Badger J.H."/>
            <person name="Ren Q."/>
            <person name="Amedeo P."/>
            <person name="Jones K.M."/>
            <person name="Tallon L.J."/>
            <person name="Delcher A.L."/>
            <person name="Salzberg S.L."/>
            <person name="Silva J.C."/>
            <person name="Haas B.J."/>
            <person name="Majoros W.H."/>
            <person name="Farzad M."/>
            <person name="Carlton J.M."/>
            <person name="Smith R.K. Jr."/>
            <person name="Garg J."/>
            <person name="Pearlman R.E."/>
            <person name="Karrer K.M."/>
            <person name="Sun L."/>
            <person name="Manning G."/>
            <person name="Elde N.C."/>
            <person name="Turkewitz A.P."/>
            <person name="Asai D.J."/>
            <person name="Wilkes D.E."/>
            <person name="Wang Y."/>
            <person name="Cai H."/>
            <person name="Collins K."/>
            <person name="Stewart B.A."/>
            <person name="Lee S.R."/>
            <person name="Wilamowska K."/>
            <person name="Weinberg Z."/>
            <person name="Ruzzo W.L."/>
            <person name="Wloga D."/>
            <person name="Gaertig J."/>
            <person name="Frankel J."/>
            <person name="Tsao C.-C."/>
            <person name="Gorovsky M.A."/>
            <person name="Keeling P.J."/>
            <person name="Waller R.F."/>
            <person name="Patron N.J."/>
            <person name="Cherry J.M."/>
            <person name="Stover N.A."/>
            <person name="Krieger C.J."/>
            <person name="del Toro C."/>
            <person name="Ryder H.F."/>
            <person name="Williamson S.C."/>
            <person name="Barbeau R.A."/>
            <person name="Hamilton E.P."/>
            <person name="Orias E."/>
        </authorList>
    </citation>
    <scope>NUCLEOTIDE SEQUENCE [LARGE SCALE GENOMIC DNA]</scope>
    <source>
        <strain evidence="2">SB210</strain>
    </source>
</reference>
<organism evidence="1 2">
    <name type="scientific">Tetrahymena thermophila (strain SB210)</name>
    <dbReference type="NCBI Taxonomy" id="312017"/>
    <lineage>
        <taxon>Eukaryota</taxon>
        <taxon>Sar</taxon>
        <taxon>Alveolata</taxon>
        <taxon>Ciliophora</taxon>
        <taxon>Intramacronucleata</taxon>
        <taxon>Oligohymenophorea</taxon>
        <taxon>Hymenostomatida</taxon>
        <taxon>Tetrahymenina</taxon>
        <taxon>Tetrahymenidae</taxon>
        <taxon>Tetrahymena</taxon>
    </lineage>
</organism>
<sequence>MKTALCTIACMVFFQKKYLIRINTVKQFINILKSFVTQSKRLIHFQFFLFQPTPNLISRKKSVIIKQYFLKFKLIISYQMQQFIIYLKKIKIKVNFNFQQMQIQLPKTLFQIRLASQILHRVISFQIVENRYIYLIRILKKLNYLQKKNMQKIKFAQRNTCIYFQEKIRRYQFGQIWILVDNQSLSMEKFLNLIIMKKQKFALKIIIIVQLESIHFRQNKIKNKIFNSRMKNLMKLKFKMKCNLFIKERVNNQNTLVSKINKNLKVHNFKNKKIKIILKILICQTNRIQSKFFLKKNLLIQIQ</sequence>
<dbReference type="InParanoid" id="W7XE97"/>
<proteinExistence type="predicted"/>
<dbReference type="KEGG" id="tet:TTHERM_000155253"/>
<dbReference type="AlphaFoldDB" id="W7XE97"/>
<dbReference type="Proteomes" id="UP000009168">
    <property type="component" value="Unassembled WGS sequence"/>
</dbReference>
<gene>
    <name evidence="1" type="ORF">TTHERM_000155253</name>
</gene>
<evidence type="ECO:0000313" key="2">
    <source>
        <dbReference type="Proteomes" id="UP000009168"/>
    </source>
</evidence>
<accession>W7XE97</accession>
<name>W7XE97_TETTS</name>
<dbReference type="EMBL" id="GG662820">
    <property type="protein sequence ID" value="EWS75992.1"/>
    <property type="molecule type" value="Genomic_DNA"/>
</dbReference>
<dbReference type="GeneID" id="24437580"/>